<organism evidence="2 3">
    <name type="scientific">Elysia marginata</name>
    <dbReference type="NCBI Taxonomy" id="1093978"/>
    <lineage>
        <taxon>Eukaryota</taxon>
        <taxon>Metazoa</taxon>
        <taxon>Spiralia</taxon>
        <taxon>Lophotrochozoa</taxon>
        <taxon>Mollusca</taxon>
        <taxon>Gastropoda</taxon>
        <taxon>Heterobranchia</taxon>
        <taxon>Euthyneura</taxon>
        <taxon>Panpulmonata</taxon>
        <taxon>Sacoglossa</taxon>
        <taxon>Placobranchoidea</taxon>
        <taxon>Plakobranchidae</taxon>
        <taxon>Elysia</taxon>
    </lineage>
</organism>
<dbReference type="Proteomes" id="UP000762676">
    <property type="component" value="Unassembled WGS sequence"/>
</dbReference>
<dbReference type="EMBL" id="BMAT01005526">
    <property type="protein sequence ID" value="GFR94840.1"/>
    <property type="molecule type" value="Genomic_DNA"/>
</dbReference>
<name>A0AAV4HBN0_9GAST</name>
<dbReference type="InterPro" id="IPR008753">
    <property type="entry name" value="Peptidase_M13_N"/>
</dbReference>
<dbReference type="Pfam" id="PF05649">
    <property type="entry name" value="Peptidase_M13_N"/>
    <property type="match status" value="2"/>
</dbReference>
<dbReference type="GO" id="GO:0004222">
    <property type="term" value="F:metalloendopeptidase activity"/>
    <property type="evidence" value="ECO:0007669"/>
    <property type="project" value="InterPro"/>
</dbReference>
<sequence length="520" mass="59934">MPVYTGITPCHGTRLLRLMRCNHFLRRYTASKDGTSGNEHVHFRNYRKPVLIVQQWIPLCYGGGGEGGNEGEDEKEVHRDAMKEKIPLAWPRPKGLASITLLCLAGSLISPGVAAPSDSSVVSVTDEESSTNCNDSSTTSECQAHFMMQYMNLSIDPCVEFDEYACGRFYKEKKITNTSFSYSTWEQVAVDVETLLIEMLQEEPEPGSLPYRSIPRTFFQSCIDPEQRKITATRRFLESELAKDWPTLNPNWTETENFEVAKISQQYAVLGLDLFFEIYIGSGWENGSVTELYVQIYMPYTVLKLHWMIFMQMKPTLGEIRNYAGFLYQMKFGFQTDDMWTLVHDFFQVYFGMTYTFISREEICLVKTKSFFPRLLSKEFARKMVSEKNKAELSVMVDRIKDAFGDLLRNSTWMGNTTRRVALTKLEAMTLLNVLPEKGYDDETLTKRHAGLVLSKDNFYQNERNIHRLEVIRKMRTLNHPYDSHNNYEWDTTKVTASYSYGQNQIGKHVNPAIVLLLSV</sequence>
<keyword evidence="3" id="KW-1185">Reference proteome</keyword>
<dbReference type="PROSITE" id="PS51885">
    <property type="entry name" value="NEPRILYSIN"/>
    <property type="match status" value="1"/>
</dbReference>
<dbReference type="GO" id="GO:0016485">
    <property type="term" value="P:protein processing"/>
    <property type="evidence" value="ECO:0007669"/>
    <property type="project" value="TreeGrafter"/>
</dbReference>
<dbReference type="InterPro" id="IPR000718">
    <property type="entry name" value="Peptidase_M13"/>
</dbReference>
<dbReference type="AlphaFoldDB" id="A0AAV4HBN0"/>
<dbReference type="SUPFAM" id="SSF55486">
    <property type="entry name" value="Metalloproteases ('zincins'), catalytic domain"/>
    <property type="match status" value="1"/>
</dbReference>
<evidence type="ECO:0000313" key="3">
    <source>
        <dbReference type="Proteomes" id="UP000762676"/>
    </source>
</evidence>
<dbReference type="InterPro" id="IPR042089">
    <property type="entry name" value="Peptidase_M13_dom_2"/>
</dbReference>
<dbReference type="InterPro" id="IPR024079">
    <property type="entry name" value="MetalloPept_cat_dom_sf"/>
</dbReference>
<reference evidence="2 3" key="1">
    <citation type="journal article" date="2021" name="Elife">
        <title>Chloroplast acquisition without the gene transfer in kleptoplastic sea slugs, Plakobranchus ocellatus.</title>
        <authorList>
            <person name="Maeda T."/>
            <person name="Takahashi S."/>
            <person name="Yoshida T."/>
            <person name="Shimamura S."/>
            <person name="Takaki Y."/>
            <person name="Nagai Y."/>
            <person name="Toyoda A."/>
            <person name="Suzuki Y."/>
            <person name="Arimoto A."/>
            <person name="Ishii H."/>
            <person name="Satoh N."/>
            <person name="Nishiyama T."/>
            <person name="Hasebe M."/>
            <person name="Maruyama T."/>
            <person name="Minagawa J."/>
            <person name="Obokata J."/>
            <person name="Shigenobu S."/>
        </authorList>
    </citation>
    <scope>NUCLEOTIDE SEQUENCE [LARGE SCALE GENOMIC DNA]</scope>
</reference>
<dbReference type="PANTHER" id="PTHR11733">
    <property type="entry name" value="ZINC METALLOPROTEASE FAMILY M13 NEPRILYSIN-RELATED"/>
    <property type="match status" value="1"/>
</dbReference>
<dbReference type="GO" id="GO:0005886">
    <property type="term" value="C:plasma membrane"/>
    <property type="evidence" value="ECO:0007669"/>
    <property type="project" value="TreeGrafter"/>
</dbReference>
<dbReference type="Gene3D" id="1.10.1380.10">
    <property type="entry name" value="Neutral endopeptidase , domain2"/>
    <property type="match status" value="1"/>
</dbReference>
<evidence type="ECO:0000313" key="2">
    <source>
        <dbReference type="EMBL" id="GFR94840.1"/>
    </source>
</evidence>
<proteinExistence type="predicted"/>
<comment type="caution">
    <text evidence="2">The sequence shown here is derived from an EMBL/GenBank/DDBJ whole genome shotgun (WGS) entry which is preliminary data.</text>
</comment>
<dbReference type="Gene3D" id="3.40.390.10">
    <property type="entry name" value="Collagenase (Catalytic Domain)"/>
    <property type="match status" value="1"/>
</dbReference>
<accession>A0AAV4HBN0</accession>
<feature type="domain" description="Peptidase M13 N-terminal" evidence="1">
    <location>
        <begin position="157"/>
        <end position="294"/>
    </location>
</feature>
<protein>
    <submittedName>
        <fullName evidence="2">Endothelin-converting enzyme 1</fullName>
    </submittedName>
</protein>
<evidence type="ECO:0000259" key="1">
    <source>
        <dbReference type="Pfam" id="PF05649"/>
    </source>
</evidence>
<feature type="domain" description="Peptidase M13 N-terminal" evidence="1">
    <location>
        <begin position="336"/>
        <end position="431"/>
    </location>
</feature>
<dbReference type="PANTHER" id="PTHR11733:SF208">
    <property type="entry name" value="PEPTIDASE M13 C-TERMINAL DOMAIN-CONTAINING PROTEIN"/>
    <property type="match status" value="1"/>
</dbReference>
<gene>
    <name evidence="2" type="ORF">ElyMa_002677400</name>
</gene>